<dbReference type="Gene3D" id="3.60.15.10">
    <property type="entry name" value="Ribonuclease Z/Hydroxyacylglutathione hydrolase-like"/>
    <property type="match status" value="1"/>
</dbReference>
<feature type="domain" description="Metallo-beta-lactamase" evidence="1">
    <location>
        <begin position="17"/>
        <end position="117"/>
    </location>
</feature>
<sequence>MRLTAVGTSGSFPGPGNSASCYLLTWQAEGRDWRVVLDLGSGALGALQAHVDPADLDAVVLSHLHPDHCLDMTGLYVHRIYDPRTFCDAGDGGEAPAAPVAEARADAGTQPLAAVPPPRTPLPVWGPGGTEQRIAWAHHTEPGLSPDADTAHPTDLGAAFDFRTLTDRAPFELGSAHFEPFLVRHPVECYALRVTTPDGGVVVYSGDTDECDGLDAASAGADVLLCEAAFEEDRDTVRGVHLTGLRAGRTAQRAGAARLVLTHIPPWTREHIVRAEAESAYSGPLDVAAPGASWDIPNGRNPL</sequence>
<dbReference type="InterPro" id="IPR036866">
    <property type="entry name" value="RibonucZ/Hydroxyglut_hydro"/>
</dbReference>
<dbReference type="InterPro" id="IPR001279">
    <property type="entry name" value="Metallo-B-lactamas"/>
</dbReference>
<dbReference type="PANTHER" id="PTHR46018">
    <property type="entry name" value="ZINC PHOSPHODIESTERASE ELAC PROTEIN 1"/>
    <property type="match status" value="1"/>
</dbReference>
<evidence type="ECO:0000259" key="1">
    <source>
        <dbReference type="Pfam" id="PF00753"/>
    </source>
</evidence>
<protein>
    <submittedName>
        <fullName evidence="3">MBL fold metallo-hydrolase</fullName>
    </submittedName>
</protein>
<evidence type="ECO:0000313" key="3">
    <source>
        <dbReference type="EMBL" id="HJG79353.1"/>
    </source>
</evidence>
<dbReference type="Proteomes" id="UP000784435">
    <property type="component" value="Unassembled WGS sequence"/>
</dbReference>
<gene>
    <name evidence="3" type="ORF">K8V08_02950</name>
</gene>
<feature type="domain" description="Metallo-beta-lactamase" evidence="2">
    <location>
        <begin position="122"/>
        <end position="264"/>
    </location>
</feature>
<dbReference type="SUPFAM" id="SSF56281">
    <property type="entry name" value="Metallo-hydrolase/oxidoreductase"/>
    <property type="match status" value="1"/>
</dbReference>
<evidence type="ECO:0000313" key="4">
    <source>
        <dbReference type="Proteomes" id="UP000784435"/>
    </source>
</evidence>
<dbReference type="PANTHER" id="PTHR46018:SF4">
    <property type="entry name" value="METALLO-HYDROLASE YHFI-RELATED"/>
    <property type="match status" value="1"/>
</dbReference>
<dbReference type="Pfam" id="PF12706">
    <property type="entry name" value="Lactamase_B_2"/>
    <property type="match status" value="1"/>
</dbReference>
<reference evidence="3" key="2">
    <citation type="submission" date="2021-09" db="EMBL/GenBank/DDBJ databases">
        <authorList>
            <person name="Gilroy R."/>
        </authorList>
    </citation>
    <scope>NUCLEOTIDE SEQUENCE</scope>
    <source>
        <strain evidence="3">ChiGjej5B5-7349</strain>
    </source>
</reference>
<proteinExistence type="predicted"/>
<evidence type="ECO:0000259" key="2">
    <source>
        <dbReference type="Pfam" id="PF12706"/>
    </source>
</evidence>
<dbReference type="CDD" id="cd07716">
    <property type="entry name" value="RNaseZ_short-form-like_MBL-fold"/>
    <property type="match status" value="1"/>
</dbReference>
<dbReference type="AlphaFoldDB" id="A0A921MC79"/>
<dbReference type="GO" id="GO:0042781">
    <property type="term" value="F:3'-tRNA processing endoribonuclease activity"/>
    <property type="evidence" value="ECO:0007669"/>
    <property type="project" value="TreeGrafter"/>
</dbReference>
<dbReference type="Pfam" id="PF00753">
    <property type="entry name" value="Lactamase_B"/>
    <property type="match status" value="1"/>
</dbReference>
<organism evidence="3 4">
    <name type="scientific">Brevibacterium senegalense</name>
    <dbReference type="NCBI Taxonomy" id="1033736"/>
    <lineage>
        <taxon>Bacteria</taxon>
        <taxon>Bacillati</taxon>
        <taxon>Actinomycetota</taxon>
        <taxon>Actinomycetes</taxon>
        <taxon>Micrococcales</taxon>
        <taxon>Brevibacteriaceae</taxon>
        <taxon>Brevibacterium</taxon>
    </lineage>
</organism>
<reference evidence="3" key="1">
    <citation type="journal article" date="2021" name="PeerJ">
        <title>Extensive microbial diversity within the chicken gut microbiome revealed by metagenomics and culture.</title>
        <authorList>
            <person name="Gilroy R."/>
            <person name="Ravi A."/>
            <person name="Getino M."/>
            <person name="Pursley I."/>
            <person name="Horton D.L."/>
            <person name="Alikhan N.F."/>
            <person name="Baker D."/>
            <person name="Gharbi K."/>
            <person name="Hall N."/>
            <person name="Watson M."/>
            <person name="Adriaenssens E.M."/>
            <person name="Foster-Nyarko E."/>
            <person name="Jarju S."/>
            <person name="Secka A."/>
            <person name="Antonio M."/>
            <person name="Oren A."/>
            <person name="Chaudhuri R.R."/>
            <person name="La Ragione R."/>
            <person name="Hildebrand F."/>
            <person name="Pallen M.J."/>
        </authorList>
    </citation>
    <scope>NUCLEOTIDE SEQUENCE</scope>
    <source>
        <strain evidence="3">ChiGjej5B5-7349</strain>
    </source>
</reference>
<comment type="caution">
    <text evidence="3">The sequence shown here is derived from an EMBL/GenBank/DDBJ whole genome shotgun (WGS) entry which is preliminary data.</text>
</comment>
<name>A0A921MC79_9MICO</name>
<accession>A0A921MC79</accession>
<dbReference type="EMBL" id="DYUK01000068">
    <property type="protein sequence ID" value="HJG79353.1"/>
    <property type="molecule type" value="Genomic_DNA"/>
</dbReference>